<dbReference type="PANTHER" id="PTHR48100">
    <property type="entry name" value="BROAD-SPECIFICITY PHOSPHATASE YOR283W-RELATED"/>
    <property type="match status" value="1"/>
</dbReference>
<reference evidence="1" key="1">
    <citation type="submission" date="2022-07" db="EMBL/GenBank/DDBJ databases">
        <authorList>
            <person name="Li W.-J."/>
            <person name="Deng Q.-Q."/>
        </authorList>
    </citation>
    <scope>NUCLEOTIDE SEQUENCE</scope>
    <source>
        <strain evidence="1">SYSU M60031</strain>
    </source>
</reference>
<accession>A0AA41XET8</accession>
<dbReference type="RefSeq" id="WP_254760709.1">
    <property type="nucleotide sequence ID" value="NZ_JANCLT010000014.1"/>
</dbReference>
<protein>
    <submittedName>
        <fullName evidence="1">Histidine phosphatase family protein</fullName>
    </submittedName>
</protein>
<dbReference type="CDD" id="cd07067">
    <property type="entry name" value="HP_PGM_like"/>
    <property type="match status" value="1"/>
</dbReference>
<comment type="caution">
    <text evidence="1">The sequence shown here is derived from an EMBL/GenBank/DDBJ whole genome shotgun (WGS) entry which is preliminary data.</text>
</comment>
<dbReference type="SMART" id="SM00855">
    <property type="entry name" value="PGAM"/>
    <property type="match status" value="1"/>
</dbReference>
<gene>
    <name evidence="1" type="ORF">NK662_19905</name>
</gene>
<proteinExistence type="predicted"/>
<dbReference type="InterPro" id="IPR013078">
    <property type="entry name" value="His_Pase_superF_clade-1"/>
</dbReference>
<dbReference type="AlphaFoldDB" id="A0AA41XET8"/>
<name>A0AA41XET8_9BACI</name>
<dbReference type="EMBL" id="JANCLT010000014">
    <property type="protein sequence ID" value="MCP8970786.1"/>
    <property type="molecule type" value="Genomic_DNA"/>
</dbReference>
<sequence length="181" mass="20001">MRTIYLIRHCQASGQEAEAELTALGRQQAQQLADFLLAKPIDVILSSPFVRTVQSIAPYANARSAAIHTDARLEERILCAGPLEDWLVRLEQTFQDFHLALPGGESSQAAMDRAASAVAALLQREWQTAAVVTHGNLMALLLRHFDGVSGFEAWRSLSNPDVYEIQMGQSGTSVQRIWREA</sequence>
<evidence type="ECO:0000313" key="2">
    <source>
        <dbReference type="Proteomes" id="UP001156102"/>
    </source>
</evidence>
<organism evidence="1 2">
    <name type="scientific">Ectobacillus ponti</name>
    <dbReference type="NCBI Taxonomy" id="2961894"/>
    <lineage>
        <taxon>Bacteria</taxon>
        <taxon>Bacillati</taxon>
        <taxon>Bacillota</taxon>
        <taxon>Bacilli</taxon>
        <taxon>Bacillales</taxon>
        <taxon>Bacillaceae</taxon>
        <taxon>Ectobacillus</taxon>
    </lineage>
</organism>
<dbReference type="Proteomes" id="UP001156102">
    <property type="component" value="Unassembled WGS sequence"/>
</dbReference>
<evidence type="ECO:0000313" key="1">
    <source>
        <dbReference type="EMBL" id="MCP8970786.1"/>
    </source>
</evidence>
<keyword evidence="2" id="KW-1185">Reference proteome</keyword>
<dbReference type="Pfam" id="PF00300">
    <property type="entry name" value="His_Phos_1"/>
    <property type="match status" value="1"/>
</dbReference>
<dbReference type="SUPFAM" id="SSF53254">
    <property type="entry name" value="Phosphoglycerate mutase-like"/>
    <property type="match status" value="1"/>
</dbReference>
<dbReference type="PANTHER" id="PTHR48100:SF1">
    <property type="entry name" value="HISTIDINE PHOSPHATASE FAMILY PROTEIN-RELATED"/>
    <property type="match status" value="1"/>
</dbReference>
<dbReference type="GO" id="GO:0005737">
    <property type="term" value="C:cytoplasm"/>
    <property type="evidence" value="ECO:0007669"/>
    <property type="project" value="TreeGrafter"/>
</dbReference>
<dbReference type="GO" id="GO:0016791">
    <property type="term" value="F:phosphatase activity"/>
    <property type="evidence" value="ECO:0007669"/>
    <property type="project" value="TreeGrafter"/>
</dbReference>
<dbReference type="Gene3D" id="3.40.50.1240">
    <property type="entry name" value="Phosphoglycerate mutase-like"/>
    <property type="match status" value="1"/>
</dbReference>
<dbReference type="InterPro" id="IPR050275">
    <property type="entry name" value="PGM_Phosphatase"/>
</dbReference>
<dbReference type="InterPro" id="IPR029033">
    <property type="entry name" value="His_PPase_superfam"/>
</dbReference>